<evidence type="ECO:0000313" key="6">
    <source>
        <dbReference type="Proteomes" id="UP000230008"/>
    </source>
</evidence>
<keyword evidence="1" id="KW-0858">Xylan degradation</keyword>
<dbReference type="PANTHER" id="PTHR43772:SF2">
    <property type="entry name" value="PUTATIVE (AFU_ORTHOLOGUE AFUA_2G04480)-RELATED"/>
    <property type="match status" value="1"/>
</dbReference>
<keyword evidence="3" id="KW-1133">Transmembrane helix</keyword>
<sequence length="392" mass="46248">MISIKIGSGKSIDAEVVNSCLFYDKLTLEFSFPDGSVIKSSLLPNRVSFTKNKKLINEKITLFEKRFNQKIKIINPKRILFIEYFLYYFCLILKNIFVKFFMPNQWVIAYRKIGNKDWKIIEFKKNELMADPFIYYCDNKYYLFYEGLNYDVDRGYICAGELDTEKNKIINIKKIINESYHLSFPYIFEINSELYMVPESSNNHTVDLYKCNEFPYKWDKVKTLIGNIEAVDTVLIKNENMWYLFTSEKVYGASYGDELTIFISEDPLKKPFRRISDMPAVHDIALARNAGSIYVSKAGNLYRVSQDCSRRYGFKVNIMKITQLSEKYKYREELISKFDLPKNAIAMHTYNFAHEIEITDLKIINKDIASLLRNARRIFKKIWASIRSRIIS</sequence>
<feature type="domain" description="Glucosamine inositolphosphorylceramide transferase 1 N-terminal" evidence="4">
    <location>
        <begin position="126"/>
        <end position="357"/>
    </location>
</feature>
<dbReference type="InterPro" id="IPR052176">
    <property type="entry name" value="Glycosyl_Hydrlase_43_Enz"/>
</dbReference>
<keyword evidence="3" id="KW-0472">Membrane</keyword>
<keyword evidence="3" id="KW-0812">Transmembrane</keyword>
<dbReference type="RefSeq" id="WP_100102902.1">
    <property type="nucleotide sequence ID" value="NZ_CADIJJ010000007.1"/>
</dbReference>
<evidence type="ECO:0000256" key="1">
    <source>
        <dbReference type="ARBA" id="ARBA00022651"/>
    </source>
</evidence>
<evidence type="ECO:0000256" key="3">
    <source>
        <dbReference type="SAM" id="Phobius"/>
    </source>
</evidence>
<proteinExistence type="predicted"/>
<dbReference type="InterPro" id="IPR056442">
    <property type="entry name" value="GINT1_N"/>
</dbReference>
<keyword evidence="1" id="KW-0624">Polysaccharide degradation</keyword>
<protein>
    <recommendedName>
        <fullName evidence="4">Glucosamine inositolphosphorylceramide transferase 1 N-terminal domain-containing protein</fullName>
    </recommendedName>
</protein>
<dbReference type="SUPFAM" id="SSF75005">
    <property type="entry name" value="Arabinanase/levansucrase/invertase"/>
    <property type="match status" value="1"/>
</dbReference>
<name>A0A2D3SZZ8_9ENTR</name>
<dbReference type="AlphaFoldDB" id="A0A2D3SZZ8"/>
<evidence type="ECO:0000259" key="4">
    <source>
        <dbReference type="Pfam" id="PF24793"/>
    </source>
</evidence>
<evidence type="ECO:0000256" key="2">
    <source>
        <dbReference type="ARBA" id="ARBA00023277"/>
    </source>
</evidence>
<dbReference type="GO" id="GO:0045493">
    <property type="term" value="P:xylan catabolic process"/>
    <property type="evidence" value="ECO:0007669"/>
    <property type="project" value="UniProtKB-KW"/>
</dbReference>
<dbReference type="Proteomes" id="UP000230008">
    <property type="component" value="Chromosome"/>
</dbReference>
<gene>
    <name evidence="5" type="ORF">BJP41_00840</name>
</gene>
<reference evidence="6" key="2">
    <citation type="submission" date="2017-11" db="EMBL/GenBank/DDBJ databases">
        <title>PacBio sequencing of new strain of the secondary endosymbiont Candidatus Hamiltonella defensa.</title>
        <authorList>
            <person name="Strand M.R."/>
            <person name="Oliver K."/>
        </authorList>
    </citation>
    <scope>NUCLEOTIDE SEQUENCE [LARGE SCALE GENOMIC DNA]</scope>
    <source>
        <strain evidence="6">A2C</strain>
    </source>
</reference>
<evidence type="ECO:0000313" key="5">
    <source>
        <dbReference type="EMBL" id="ATW29126.1"/>
    </source>
</evidence>
<dbReference type="PANTHER" id="PTHR43772">
    <property type="entry name" value="ENDO-1,4-BETA-XYLANASE"/>
    <property type="match status" value="1"/>
</dbReference>
<dbReference type="Pfam" id="PF24793">
    <property type="entry name" value="GINT1_N"/>
    <property type="match status" value="1"/>
</dbReference>
<dbReference type="InterPro" id="IPR023296">
    <property type="entry name" value="Glyco_hydro_beta-prop_sf"/>
</dbReference>
<organism evidence="5 6">
    <name type="scientific">Candidatus Williamhamiltonella defendens</name>
    <dbReference type="NCBI Taxonomy" id="138072"/>
    <lineage>
        <taxon>Bacteria</taxon>
        <taxon>Pseudomonadati</taxon>
        <taxon>Pseudomonadota</taxon>
        <taxon>Gammaproteobacteria</taxon>
        <taxon>Enterobacterales</taxon>
        <taxon>Enterobacteriaceae</taxon>
        <taxon>aphid secondary symbionts</taxon>
        <taxon>Candidatus Williamhamiltonella</taxon>
    </lineage>
</organism>
<keyword evidence="2" id="KW-0119">Carbohydrate metabolism</keyword>
<dbReference type="EMBL" id="CP017606">
    <property type="protein sequence ID" value="ATW29126.1"/>
    <property type="molecule type" value="Genomic_DNA"/>
</dbReference>
<accession>A0A2D3SZZ8</accession>
<feature type="transmembrane region" description="Helical" evidence="3">
    <location>
        <begin position="79"/>
        <end position="102"/>
    </location>
</feature>
<reference evidence="6" key="1">
    <citation type="submission" date="2016-10" db="EMBL/GenBank/DDBJ databases">
        <authorList>
            <person name="Chevignon G."/>
        </authorList>
    </citation>
    <scope>NUCLEOTIDE SEQUENCE [LARGE SCALE GENOMIC DNA]</scope>
    <source>
        <strain evidence="6">A2C</strain>
    </source>
</reference>